<name>A0A850XLY6_PIACA</name>
<feature type="compositionally biased region" description="Polar residues" evidence="2">
    <location>
        <begin position="39"/>
        <end position="52"/>
    </location>
</feature>
<keyword evidence="3" id="KW-0418">Kinase</keyword>
<feature type="non-terminal residue" evidence="3">
    <location>
        <position position="392"/>
    </location>
</feature>
<gene>
    <name evidence="3" type="primary">Cdk12</name>
    <name evidence="3" type="ORF">PIACAY_R13965</name>
</gene>
<dbReference type="OrthoDB" id="28397at2759"/>
<keyword evidence="1" id="KW-0175">Coiled coil</keyword>
<dbReference type="EMBL" id="WAAB01021435">
    <property type="protein sequence ID" value="NWH80413.1"/>
    <property type="molecule type" value="Genomic_DNA"/>
</dbReference>
<feature type="compositionally biased region" description="Low complexity" evidence="2">
    <location>
        <begin position="375"/>
        <end position="392"/>
    </location>
</feature>
<evidence type="ECO:0000256" key="1">
    <source>
        <dbReference type="SAM" id="Coils"/>
    </source>
</evidence>
<feature type="region of interest" description="Disordered" evidence="2">
    <location>
        <begin position="1"/>
        <end position="72"/>
    </location>
</feature>
<keyword evidence="4" id="KW-1185">Reference proteome</keyword>
<dbReference type="GO" id="GO:0016301">
    <property type="term" value="F:kinase activity"/>
    <property type="evidence" value="ECO:0007669"/>
    <property type="project" value="UniProtKB-KW"/>
</dbReference>
<protein>
    <submittedName>
        <fullName evidence="3">CDK12 kinase</fullName>
    </submittedName>
</protein>
<accession>A0A850XLY6</accession>
<evidence type="ECO:0000313" key="4">
    <source>
        <dbReference type="Proteomes" id="UP000653271"/>
    </source>
</evidence>
<keyword evidence="3" id="KW-0808">Transferase</keyword>
<feature type="region of interest" description="Disordered" evidence="2">
    <location>
        <begin position="345"/>
        <end position="392"/>
    </location>
</feature>
<proteinExistence type="predicted"/>
<feature type="compositionally biased region" description="Gly residues" evidence="2">
    <location>
        <begin position="345"/>
        <end position="358"/>
    </location>
</feature>
<feature type="non-terminal residue" evidence="3">
    <location>
        <position position="1"/>
    </location>
</feature>
<dbReference type="Proteomes" id="UP000653271">
    <property type="component" value="Unassembled WGS sequence"/>
</dbReference>
<organism evidence="3 4">
    <name type="scientific">Piaya cayana</name>
    <name type="common">Common squirrel cuckoo</name>
    <dbReference type="NCBI Taxonomy" id="33601"/>
    <lineage>
        <taxon>Eukaryota</taxon>
        <taxon>Metazoa</taxon>
        <taxon>Chordata</taxon>
        <taxon>Craniata</taxon>
        <taxon>Vertebrata</taxon>
        <taxon>Euteleostomi</taxon>
        <taxon>Archelosauria</taxon>
        <taxon>Archosauria</taxon>
        <taxon>Dinosauria</taxon>
        <taxon>Saurischia</taxon>
        <taxon>Theropoda</taxon>
        <taxon>Coelurosauria</taxon>
        <taxon>Aves</taxon>
        <taxon>Neognathae</taxon>
        <taxon>Neoaves</taxon>
        <taxon>Otidimorphae</taxon>
        <taxon>Cuculiformes</taxon>
        <taxon>Coccyzidae</taxon>
        <taxon>Piaya</taxon>
    </lineage>
</organism>
<feature type="compositionally biased region" description="Basic and acidic residues" evidence="2">
    <location>
        <begin position="1"/>
        <end position="12"/>
    </location>
</feature>
<sequence length="392" mass="41128">LPHWQDCHELWSKKRRRQRQSGIAVEEPPLSKVSRKETTSVTSTDPVKNHSSPAPPQPAQQKTEPGTGDAIAGLGDITQQLNQSELAVLLNLLQSQTDLSVPQMAQLLNVHSNPEMQQQLEALNQSINALTAATAQQQQESQAVAAAAAAEEAIEEPPAEAQLPEEQVTPETASAQGDMQNVLAVLLSQLMKSQEPALPLEESNGEKSSEQQRGPRKTPTAHPEESTATDYGRSRSSRTYSAEGSEGGFGAEELNSGQTPLEAAAQPLGKSRTFLGSVSHLGETSNYQGTGSVQFPGDQDLRFARVPATAAAAVHSVGQSFPKAEGSNNALGHPEAKIQAYGELGAGSAGSSGAGTAHGWGAPSQATSSYGKAFRGPGRVPPRGGRGRGVPY</sequence>
<evidence type="ECO:0000256" key="2">
    <source>
        <dbReference type="SAM" id="MobiDB-lite"/>
    </source>
</evidence>
<comment type="caution">
    <text evidence="3">The sequence shown here is derived from an EMBL/GenBank/DDBJ whole genome shotgun (WGS) entry which is preliminary data.</text>
</comment>
<feature type="region of interest" description="Disordered" evidence="2">
    <location>
        <begin position="195"/>
        <end position="255"/>
    </location>
</feature>
<dbReference type="AlphaFoldDB" id="A0A850XLY6"/>
<feature type="coiled-coil region" evidence="1">
    <location>
        <begin position="113"/>
        <end position="140"/>
    </location>
</feature>
<reference evidence="3" key="1">
    <citation type="submission" date="2019-09" db="EMBL/GenBank/DDBJ databases">
        <title>Bird 10,000 Genomes (B10K) Project - Family phase.</title>
        <authorList>
            <person name="Zhang G."/>
        </authorList>
    </citation>
    <scope>NUCLEOTIDE SEQUENCE</scope>
    <source>
        <strain evidence="3">B10K-DU-008-47</strain>
        <tissue evidence="3">Mixed tissue sample</tissue>
    </source>
</reference>
<evidence type="ECO:0000313" key="3">
    <source>
        <dbReference type="EMBL" id="NWH80413.1"/>
    </source>
</evidence>
<feature type="region of interest" description="Disordered" evidence="2">
    <location>
        <begin position="143"/>
        <end position="174"/>
    </location>
</feature>